<keyword evidence="7 11" id="KW-0521">NADP</keyword>
<evidence type="ECO:0000259" key="13">
    <source>
        <dbReference type="Pfam" id="PF08546"/>
    </source>
</evidence>
<evidence type="ECO:0000313" key="15">
    <source>
        <dbReference type="Proteomes" id="UP000273145"/>
    </source>
</evidence>
<dbReference type="OrthoDB" id="9800163at2"/>
<dbReference type="GO" id="GO:0008677">
    <property type="term" value="F:2-dehydropantoate 2-reductase activity"/>
    <property type="evidence" value="ECO:0007669"/>
    <property type="project" value="UniProtKB-EC"/>
</dbReference>
<evidence type="ECO:0000256" key="6">
    <source>
        <dbReference type="ARBA" id="ARBA00022655"/>
    </source>
</evidence>
<dbReference type="InterPro" id="IPR050838">
    <property type="entry name" value="Ketopantoate_reductase"/>
</dbReference>
<proteinExistence type="inferred from homology"/>
<accession>A0A3S8RV46</accession>
<evidence type="ECO:0000256" key="1">
    <source>
        <dbReference type="ARBA" id="ARBA00002919"/>
    </source>
</evidence>
<dbReference type="NCBIfam" id="TIGR00745">
    <property type="entry name" value="apbA_panE"/>
    <property type="match status" value="1"/>
</dbReference>
<dbReference type="SUPFAM" id="SSF48179">
    <property type="entry name" value="6-phosphogluconate dehydrogenase C-terminal domain-like"/>
    <property type="match status" value="1"/>
</dbReference>
<evidence type="ECO:0000256" key="10">
    <source>
        <dbReference type="ARBA" id="ARBA00048793"/>
    </source>
</evidence>
<evidence type="ECO:0000256" key="11">
    <source>
        <dbReference type="RuleBase" id="RU362068"/>
    </source>
</evidence>
<dbReference type="PROSITE" id="PS51257">
    <property type="entry name" value="PROKAR_LIPOPROTEIN"/>
    <property type="match status" value="1"/>
</dbReference>
<feature type="domain" description="Ketopantoate reductase N-terminal" evidence="12">
    <location>
        <begin position="5"/>
        <end position="160"/>
    </location>
</feature>
<organism evidence="14 15">
    <name type="scientific">Paenibacillus lentus</name>
    <dbReference type="NCBI Taxonomy" id="1338368"/>
    <lineage>
        <taxon>Bacteria</taxon>
        <taxon>Bacillati</taxon>
        <taxon>Bacillota</taxon>
        <taxon>Bacilli</taxon>
        <taxon>Bacillales</taxon>
        <taxon>Paenibacillaceae</taxon>
        <taxon>Paenibacillus</taxon>
    </lineage>
</organism>
<protein>
    <recommendedName>
        <fullName evidence="5 11">2-dehydropantoate 2-reductase</fullName>
        <ecNumber evidence="4 11">1.1.1.169</ecNumber>
    </recommendedName>
    <alternativeName>
        <fullName evidence="9 11">Ketopantoate reductase</fullName>
    </alternativeName>
</protein>
<evidence type="ECO:0000256" key="7">
    <source>
        <dbReference type="ARBA" id="ARBA00022857"/>
    </source>
</evidence>
<dbReference type="Proteomes" id="UP000273145">
    <property type="component" value="Chromosome"/>
</dbReference>
<gene>
    <name evidence="14" type="ORF">EIM92_12495</name>
</gene>
<evidence type="ECO:0000256" key="9">
    <source>
        <dbReference type="ARBA" id="ARBA00032024"/>
    </source>
</evidence>
<dbReference type="PANTHER" id="PTHR43765:SF2">
    <property type="entry name" value="2-DEHYDROPANTOATE 2-REDUCTASE"/>
    <property type="match status" value="1"/>
</dbReference>
<evidence type="ECO:0000256" key="5">
    <source>
        <dbReference type="ARBA" id="ARBA00019465"/>
    </source>
</evidence>
<dbReference type="InterPro" id="IPR003710">
    <property type="entry name" value="ApbA"/>
</dbReference>
<name>A0A3S8RV46_9BACL</name>
<keyword evidence="6 11" id="KW-0566">Pantothenate biosynthesis</keyword>
<dbReference type="InterPro" id="IPR013332">
    <property type="entry name" value="KPR_N"/>
</dbReference>
<dbReference type="GO" id="GO:0015940">
    <property type="term" value="P:pantothenate biosynthetic process"/>
    <property type="evidence" value="ECO:0007669"/>
    <property type="project" value="UniProtKB-UniPathway"/>
</dbReference>
<evidence type="ECO:0000256" key="3">
    <source>
        <dbReference type="ARBA" id="ARBA00007870"/>
    </source>
</evidence>
<dbReference type="InterPro" id="IPR036291">
    <property type="entry name" value="NAD(P)-bd_dom_sf"/>
</dbReference>
<dbReference type="Pfam" id="PF08546">
    <property type="entry name" value="ApbA_C"/>
    <property type="match status" value="1"/>
</dbReference>
<evidence type="ECO:0000313" key="14">
    <source>
        <dbReference type="EMBL" id="AZK46871.1"/>
    </source>
</evidence>
<comment type="pathway">
    <text evidence="2 11">Cofactor biosynthesis; (R)-pantothenate biosynthesis; (R)-pantoate from 3-methyl-2-oxobutanoate: step 2/2.</text>
</comment>
<dbReference type="UniPathway" id="UPA00028">
    <property type="reaction ID" value="UER00004"/>
</dbReference>
<evidence type="ECO:0000259" key="12">
    <source>
        <dbReference type="Pfam" id="PF02558"/>
    </source>
</evidence>
<keyword evidence="8 11" id="KW-0560">Oxidoreductase</keyword>
<keyword evidence="15" id="KW-1185">Reference proteome</keyword>
<dbReference type="EMBL" id="CP034248">
    <property type="protein sequence ID" value="AZK46871.1"/>
    <property type="molecule type" value="Genomic_DNA"/>
</dbReference>
<comment type="function">
    <text evidence="1 11">Catalyzes the NADPH-dependent reduction of ketopantoate into pantoic acid.</text>
</comment>
<dbReference type="RefSeq" id="WP_125082916.1">
    <property type="nucleotide sequence ID" value="NZ_CP034248.1"/>
</dbReference>
<sequence length="318" mass="35183">MKFDVVGAGALGLMFGCKLAASGQGVRFWTRTNEQAKLLVKEGIMLLEGEGSSPMNITSLTAYSLQEASTRLETQMHADWIILATKQRHIDNALVKAMKPIIGHDTKILCLQNGIGHVEFLSQAFPKTPLYAVITTEGAKRSGSYQVIRAGKGVTTVGHVGSSSIWKEIDLQNAAEKLIDTFDAAGFCSLLSKDIDREIYRKLLINSVINPLTAMWRITNGELLESEERRKLLQQLCEEAIAIYEARNIPFEGDAYDIVSEVCRSTAINMSSMLKDVLQGVPTEIDYINGRLVEMAKQSGMSVPGHEMIWRLVRGLYK</sequence>
<evidence type="ECO:0000256" key="2">
    <source>
        <dbReference type="ARBA" id="ARBA00004994"/>
    </source>
</evidence>
<dbReference type="AlphaFoldDB" id="A0A3S8RV46"/>
<dbReference type="GO" id="GO:0005737">
    <property type="term" value="C:cytoplasm"/>
    <property type="evidence" value="ECO:0007669"/>
    <property type="project" value="TreeGrafter"/>
</dbReference>
<dbReference type="Gene3D" id="1.10.1040.10">
    <property type="entry name" value="N-(1-d-carboxylethyl)-l-norvaline Dehydrogenase, domain 2"/>
    <property type="match status" value="1"/>
</dbReference>
<feature type="domain" description="Ketopantoate reductase C-terminal" evidence="13">
    <location>
        <begin position="194"/>
        <end position="315"/>
    </location>
</feature>
<dbReference type="InterPro" id="IPR013752">
    <property type="entry name" value="KPA_reductase"/>
</dbReference>
<dbReference type="GO" id="GO:0050661">
    <property type="term" value="F:NADP binding"/>
    <property type="evidence" value="ECO:0007669"/>
    <property type="project" value="TreeGrafter"/>
</dbReference>
<dbReference type="KEGG" id="plen:EIM92_12495"/>
<dbReference type="InterPro" id="IPR013328">
    <property type="entry name" value="6PGD_dom2"/>
</dbReference>
<evidence type="ECO:0000256" key="4">
    <source>
        <dbReference type="ARBA" id="ARBA00013014"/>
    </source>
</evidence>
<dbReference type="Gene3D" id="3.40.50.720">
    <property type="entry name" value="NAD(P)-binding Rossmann-like Domain"/>
    <property type="match status" value="1"/>
</dbReference>
<comment type="similarity">
    <text evidence="3 11">Belongs to the ketopantoate reductase family.</text>
</comment>
<evidence type="ECO:0000256" key="8">
    <source>
        <dbReference type="ARBA" id="ARBA00023002"/>
    </source>
</evidence>
<dbReference type="Pfam" id="PF02558">
    <property type="entry name" value="ApbA"/>
    <property type="match status" value="1"/>
</dbReference>
<comment type="catalytic activity">
    <reaction evidence="10 11">
        <text>(R)-pantoate + NADP(+) = 2-dehydropantoate + NADPH + H(+)</text>
        <dbReference type="Rhea" id="RHEA:16233"/>
        <dbReference type="ChEBI" id="CHEBI:11561"/>
        <dbReference type="ChEBI" id="CHEBI:15378"/>
        <dbReference type="ChEBI" id="CHEBI:15980"/>
        <dbReference type="ChEBI" id="CHEBI:57783"/>
        <dbReference type="ChEBI" id="CHEBI:58349"/>
        <dbReference type="EC" id="1.1.1.169"/>
    </reaction>
</comment>
<dbReference type="SUPFAM" id="SSF51735">
    <property type="entry name" value="NAD(P)-binding Rossmann-fold domains"/>
    <property type="match status" value="1"/>
</dbReference>
<reference evidence="14 15" key="1">
    <citation type="submission" date="2018-11" db="EMBL/GenBank/DDBJ databases">
        <title>Genome sequencing of Paenibacillus lentus DSM25539(T).</title>
        <authorList>
            <person name="Kook J.-K."/>
            <person name="Park S.-N."/>
            <person name="Lim Y.K."/>
        </authorList>
    </citation>
    <scope>NUCLEOTIDE SEQUENCE [LARGE SCALE GENOMIC DNA]</scope>
    <source>
        <strain evidence="14 15">DSM 25539</strain>
    </source>
</reference>
<dbReference type="InterPro" id="IPR008927">
    <property type="entry name" value="6-PGluconate_DH-like_C_sf"/>
</dbReference>
<dbReference type="EC" id="1.1.1.169" evidence="4 11"/>
<dbReference type="PANTHER" id="PTHR43765">
    <property type="entry name" value="2-DEHYDROPANTOATE 2-REDUCTASE-RELATED"/>
    <property type="match status" value="1"/>
</dbReference>